<evidence type="ECO:0000256" key="1">
    <source>
        <dbReference type="SAM" id="MobiDB-lite"/>
    </source>
</evidence>
<dbReference type="AlphaFoldDB" id="A0A7S4FX08"/>
<evidence type="ECO:0000313" key="2">
    <source>
        <dbReference type="EMBL" id="CAE0817927.1"/>
    </source>
</evidence>
<accession>A0A7S4FX08</accession>
<feature type="region of interest" description="Disordered" evidence="1">
    <location>
        <begin position="1"/>
        <end position="20"/>
    </location>
</feature>
<gene>
    <name evidence="2" type="ORF">EGYM00163_LOCUS29095</name>
</gene>
<name>A0A7S4FX08_9EUGL</name>
<proteinExistence type="predicted"/>
<feature type="region of interest" description="Disordered" evidence="1">
    <location>
        <begin position="69"/>
        <end position="99"/>
    </location>
</feature>
<organism evidence="2">
    <name type="scientific">Eutreptiella gymnastica</name>
    <dbReference type="NCBI Taxonomy" id="73025"/>
    <lineage>
        <taxon>Eukaryota</taxon>
        <taxon>Discoba</taxon>
        <taxon>Euglenozoa</taxon>
        <taxon>Euglenida</taxon>
        <taxon>Spirocuta</taxon>
        <taxon>Euglenophyceae</taxon>
        <taxon>Eutreptiales</taxon>
        <taxon>Eutreptiaceae</taxon>
        <taxon>Eutreptiella</taxon>
    </lineage>
</organism>
<dbReference type="EMBL" id="HBJA01083346">
    <property type="protein sequence ID" value="CAE0817927.1"/>
    <property type="molecule type" value="Transcribed_RNA"/>
</dbReference>
<protein>
    <submittedName>
        <fullName evidence="2">Uncharacterized protein</fullName>
    </submittedName>
</protein>
<reference evidence="2" key="1">
    <citation type="submission" date="2021-01" db="EMBL/GenBank/DDBJ databases">
        <authorList>
            <person name="Corre E."/>
            <person name="Pelletier E."/>
            <person name="Niang G."/>
            <person name="Scheremetjew M."/>
            <person name="Finn R."/>
            <person name="Kale V."/>
            <person name="Holt S."/>
            <person name="Cochrane G."/>
            <person name="Meng A."/>
            <person name="Brown T."/>
            <person name="Cohen L."/>
        </authorList>
    </citation>
    <scope>NUCLEOTIDE SEQUENCE</scope>
    <source>
        <strain evidence="2">CCMP1594</strain>
    </source>
</reference>
<sequence length="130" mass="14091">MGDPPAYVQPRPLHHTSASEGVGINEKGILWGAFGALSPRHISLLPGTKVQASAKAQVWATMRSYHPPDACDAPAQRPVPMQQTRGTKKVMIQHEPEGKRGGSKLVYGCHLGRAASHTFDCMLWRRASGL</sequence>